<dbReference type="AlphaFoldDB" id="L0G5C5"/>
<dbReference type="OrthoDB" id="9806473at2"/>
<name>L0G5C5_ECHVK</name>
<dbReference type="InterPro" id="IPR028973">
    <property type="entry name" value="PhnB-like"/>
</dbReference>
<reference evidence="3" key="1">
    <citation type="submission" date="2012-02" db="EMBL/GenBank/DDBJ databases">
        <title>The complete genome of Echinicola vietnamensis DSM 17526.</title>
        <authorList>
            <person name="Lucas S."/>
            <person name="Copeland A."/>
            <person name="Lapidus A."/>
            <person name="Glavina del Rio T."/>
            <person name="Dalin E."/>
            <person name="Tice H."/>
            <person name="Bruce D."/>
            <person name="Goodwin L."/>
            <person name="Pitluck S."/>
            <person name="Peters L."/>
            <person name="Ovchinnikova G."/>
            <person name="Teshima H."/>
            <person name="Kyrpides N."/>
            <person name="Mavromatis K."/>
            <person name="Ivanova N."/>
            <person name="Brettin T."/>
            <person name="Detter J.C."/>
            <person name="Han C."/>
            <person name="Larimer F."/>
            <person name="Land M."/>
            <person name="Hauser L."/>
            <person name="Markowitz V."/>
            <person name="Cheng J.-F."/>
            <person name="Hugenholtz P."/>
            <person name="Woyke T."/>
            <person name="Wu D."/>
            <person name="Brambilla E."/>
            <person name="Klenk H.-P."/>
            <person name="Eisen J.A."/>
        </authorList>
    </citation>
    <scope>NUCLEOTIDE SEQUENCE [LARGE SCALE GENOMIC DNA]</scope>
    <source>
        <strain evidence="3">DSM 17526 / LMG 23754 / KMM 6221</strain>
    </source>
</reference>
<protein>
    <recommendedName>
        <fullName evidence="1">PhnB-like domain-containing protein</fullName>
    </recommendedName>
</protein>
<dbReference type="PATRIC" id="fig|926556.3.peg.4011"/>
<proteinExistence type="predicted"/>
<gene>
    <name evidence="2" type="ordered locus">Echvi_3813</name>
</gene>
<dbReference type="PANTHER" id="PTHR33990:SF2">
    <property type="entry name" value="PHNB-LIKE DOMAIN-CONTAINING PROTEIN"/>
    <property type="match status" value="1"/>
</dbReference>
<dbReference type="KEGG" id="evi:Echvi_3813"/>
<dbReference type="EMBL" id="CP003346">
    <property type="protein sequence ID" value="AGA80025.1"/>
    <property type="molecule type" value="Genomic_DNA"/>
</dbReference>
<evidence type="ECO:0000313" key="3">
    <source>
        <dbReference type="Proteomes" id="UP000010796"/>
    </source>
</evidence>
<evidence type="ECO:0000259" key="1">
    <source>
        <dbReference type="Pfam" id="PF06983"/>
    </source>
</evidence>
<dbReference type="SUPFAM" id="SSF54593">
    <property type="entry name" value="Glyoxalase/Bleomycin resistance protein/Dihydroxybiphenyl dioxygenase"/>
    <property type="match status" value="1"/>
</dbReference>
<evidence type="ECO:0000313" key="2">
    <source>
        <dbReference type="EMBL" id="AGA80025.1"/>
    </source>
</evidence>
<dbReference type="RefSeq" id="WP_015267567.1">
    <property type="nucleotide sequence ID" value="NC_019904.1"/>
</dbReference>
<dbReference type="CDD" id="cd06588">
    <property type="entry name" value="PhnB_like"/>
    <property type="match status" value="1"/>
</dbReference>
<feature type="domain" description="PhnB-like" evidence="1">
    <location>
        <begin position="8"/>
        <end position="123"/>
    </location>
</feature>
<organism evidence="2 3">
    <name type="scientific">Echinicola vietnamensis (strain DSM 17526 / LMG 23754 / KMM 6221)</name>
    <dbReference type="NCBI Taxonomy" id="926556"/>
    <lineage>
        <taxon>Bacteria</taxon>
        <taxon>Pseudomonadati</taxon>
        <taxon>Bacteroidota</taxon>
        <taxon>Cytophagia</taxon>
        <taxon>Cytophagales</taxon>
        <taxon>Cyclobacteriaceae</taxon>
        <taxon>Echinicola</taxon>
    </lineage>
</organism>
<dbReference type="HOGENOM" id="CLU_046006_22_1_10"/>
<dbReference type="Proteomes" id="UP000010796">
    <property type="component" value="Chromosome"/>
</dbReference>
<dbReference type="STRING" id="926556.Echvi_3813"/>
<dbReference type="Pfam" id="PF06983">
    <property type="entry name" value="3-dmu-9_3-mt"/>
    <property type="match status" value="1"/>
</dbReference>
<accession>L0G5C5</accession>
<dbReference type="InterPro" id="IPR029068">
    <property type="entry name" value="Glyas_Bleomycin-R_OHBP_Dase"/>
</dbReference>
<dbReference type="eggNOG" id="COG3865">
    <property type="taxonomic scope" value="Bacteria"/>
</dbReference>
<dbReference type="PIRSF" id="PIRSF021700">
    <property type="entry name" value="3_dmu_93_MTrfase"/>
    <property type="match status" value="1"/>
</dbReference>
<sequence length="163" mass="18388">MSTIKTSQNIVPFLWFDKEAEEAIHFYTDLFPHSAIHKLTKWPEGGPMPAGTVQIGDFVINGLRVHAFDAGPNFTFNESISLFVQCDDQAEIDHYWEQFIANGGQESQCGWLKDKFGLSWQIVPKELGDMLSSENIKGAKQMMEAVMKMKKLEIADLKAAFEA</sequence>
<dbReference type="Gene3D" id="3.10.180.10">
    <property type="entry name" value="2,3-Dihydroxybiphenyl 1,2-Dioxygenase, domain 1"/>
    <property type="match status" value="1"/>
</dbReference>
<keyword evidence="3" id="KW-1185">Reference proteome</keyword>
<dbReference type="InterPro" id="IPR009725">
    <property type="entry name" value="3_dmu_93_MTrfase"/>
</dbReference>
<dbReference type="PANTHER" id="PTHR33990">
    <property type="entry name" value="PROTEIN YJDN-RELATED"/>
    <property type="match status" value="1"/>
</dbReference>